<comment type="caution">
    <text evidence="2">The sequence shown here is derived from an EMBL/GenBank/DDBJ whole genome shotgun (WGS) entry which is preliminary data.</text>
</comment>
<dbReference type="SUPFAM" id="SSF54593">
    <property type="entry name" value="Glyoxalase/Bleomycin resistance protein/Dihydroxybiphenyl dioxygenase"/>
    <property type="match status" value="1"/>
</dbReference>
<proteinExistence type="predicted"/>
<dbReference type="InterPro" id="IPR050383">
    <property type="entry name" value="GlyoxalaseI/FosfomycinResist"/>
</dbReference>
<dbReference type="PANTHER" id="PTHR21366">
    <property type="entry name" value="GLYOXALASE FAMILY PROTEIN"/>
    <property type="match status" value="1"/>
</dbReference>
<dbReference type="InterPro" id="IPR037523">
    <property type="entry name" value="VOC_core"/>
</dbReference>
<dbReference type="EMBL" id="JBIALX010000011">
    <property type="protein sequence ID" value="MFF0456602.1"/>
    <property type="molecule type" value="Genomic_DNA"/>
</dbReference>
<dbReference type="RefSeq" id="WP_387253479.1">
    <property type="nucleotide sequence ID" value="NZ_JBIALX010000011.1"/>
</dbReference>
<protein>
    <submittedName>
        <fullName evidence="2">VOC family protein</fullName>
    </submittedName>
</protein>
<evidence type="ECO:0000313" key="2">
    <source>
        <dbReference type="EMBL" id="MFF0456602.1"/>
    </source>
</evidence>
<dbReference type="Pfam" id="PF00903">
    <property type="entry name" value="Glyoxalase"/>
    <property type="match status" value="1"/>
</dbReference>
<gene>
    <name evidence="2" type="ORF">ACFYTH_24845</name>
</gene>
<name>A0ABW6NP98_9NOCA</name>
<keyword evidence="3" id="KW-1185">Reference proteome</keyword>
<evidence type="ECO:0000313" key="3">
    <source>
        <dbReference type="Proteomes" id="UP001601521"/>
    </source>
</evidence>
<evidence type="ECO:0000259" key="1">
    <source>
        <dbReference type="PROSITE" id="PS51819"/>
    </source>
</evidence>
<dbReference type="Gene3D" id="3.10.180.10">
    <property type="entry name" value="2,3-Dihydroxybiphenyl 1,2-Dioxygenase, domain 1"/>
    <property type="match status" value="1"/>
</dbReference>
<dbReference type="PROSITE" id="PS51819">
    <property type="entry name" value="VOC"/>
    <property type="match status" value="1"/>
</dbReference>
<dbReference type="InterPro" id="IPR004360">
    <property type="entry name" value="Glyas_Fos-R_dOase_dom"/>
</dbReference>
<organism evidence="2 3">
    <name type="scientific">Nocardia africana</name>
    <dbReference type="NCBI Taxonomy" id="134964"/>
    <lineage>
        <taxon>Bacteria</taxon>
        <taxon>Bacillati</taxon>
        <taxon>Actinomycetota</taxon>
        <taxon>Actinomycetes</taxon>
        <taxon>Mycobacteriales</taxon>
        <taxon>Nocardiaceae</taxon>
        <taxon>Nocardia</taxon>
    </lineage>
</organism>
<feature type="domain" description="VOC" evidence="1">
    <location>
        <begin position="13"/>
        <end position="169"/>
    </location>
</feature>
<dbReference type="CDD" id="cd06587">
    <property type="entry name" value="VOC"/>
    <property type="match status" value="1"/>
</dbReference>
<accession>A0ABW6NP98</accession>
<dbReference type="InterPro" id="IPR029068">
    <property type="entry name" value="Glyas_Bleomycin-R_OHBP_Dase"/>
</dbReference>
<dbReference type="Proteomes" id="UP001601521">
    <property type="component" value="Unassembled WGS sequence"/>
</dbReference>
<sequence>MIMPENSEFRFNGFNHVSLLCDDMARTVDFYSGILGLPLVKTVDLPKRPGGGQQFAFDVGNGNTLVFFWLANRPEARPGSFNPPPADQAADMEPWFTAISSVNHLAFDVPPERFDEYYERLKAKGVVVGPIRNHDDSETQEAAELHPGVYSRSFYFRDPDGILLEFACWTREFTEDDVAHAPKRAADRVVAAQS</sequence>
<reference evidence="2 3" key="1">
    <citation type="submission" date="2024-10" db="EMBL/GenBank/DDBJ databases">
        <title>The Natural Products Discovery Center: Release of the First 8490 Sequenced Strains for Exploring Actinobacteria Biosynthetic Diversity.</title>
        <authorList>
            <person name="Kalkreuter E."/>
            <person name="Kautsar S.A."/>
            <person name="Yang D."/>
            <person name="Bader C.D."/>
            <person name="Teijaro C.N."/>
            <person name="Fluegel L."/>
            <person name="Davis C.M."/>
            <person name="Simpson J.R."/>
            <person name="Lauterbach L."/>
            <person name="Steele A.D."/>
            <person name="Gui C."/>
            <person name="Meng S."/>
            <person name="Li G."/>
            <person name="Viehrig K."/>
            <person name="Ye F."/>
            <person name="Su P."/>
            <person name="Kiefer A.F."/>
            <person name="Nichols A."/>
            <person name="Cepeda A.J."/>
            <person name="Yan W."/>
            <person name="Fan B."/>
            <person name="Jiang Y."/>
            <person name="Adhikari A."/>
            <person name="Zheng C.-J."/>
            <person name="Schuster L."/>
            <person name="Cowan T.M."/>
            <person name="Smanski M.J."/>
            <person name="Chevrette M.G."/>
            <person name="De Carvalho L.P.S."/>
            <person name="Shen B."/>
        </authorList>
    </citation>
    <scope>NUCLEOTIDE SEQUENCE [LARGE SCALE GENOMIC DNA]</scope>
    <source>
        <strain evidence="2 3">NPDC004550</strain>
    </source>
</reference>
<dbReference type="PANTHER" id="PTHR21366:SF31">
    <property type="entry name" value="METALLOTHIOL TRANSFERASE FOSB"/>
    <property type="match status" value="1"/>
</dbReference>